<evidence type="ECO:0000313" key="1">
    <source>
        <dbReference type="EnsemblMetazoa" id="GPAI042149-PA"/>
    </source>
</evidence>
<proteinExistence type="predicted"/>
<dbReference type="EnsemblMetazoa" id="GPAI042149-RA">
    <property type="protein sequence ID" value="GPAI042149-PA"/>
    <property type="gene ID" value="GPAI042149"/>
</dbReference>
<organism evidence="1 2">
    <name type="scientific">Glossina pallidipes</name>
    <name type="common">Tsetse fly</name>
    <dbReference type="NCBI Taxonomy" id="7398"/>
    <lineage>
        <taxon>Eukaryota</taxon>
        <taxon>Metazoa</taxon>
        <taxon>Ecdysozoa</taxon>
        <taxon>Arthropoda</taxon>
        <taxon>Hexapoda</taxon>
        <taxon>Insecta</taxon>
        <taxon>Pterygota</taxon>
        <taxon>Neoptera</taxon>
        <taxon>Endopterygota</taxon>
        <taxon>Diptera</taxon>
        <taxon>Brachycera</taxon>
        <taxon>Muscomorpha</taxon>
        <taxon>Hippoboscoidea</taxon>
        <taxon>Glossinidae</taxon>
        <taxon>Glossina</taxon>
    </lineage>
</organism>
<accession>A0A1B0ADH0</accession>
<dbReference type="VEuPathDB" id="VectorBase:GPAI042149"/>
<sequence>MYFYACACKHFGLLLGYGCALGHILRFLTMKNIIALVCIVNGKTDFVLGNDEQYTRDYCNTDVPDQDTKVGNLQQIVKPVAFGEPPSQLLEMNLLLNISSPVT</sequence>
<dbReference type="AlphaFoldDB" id="A0A1B0ADH0"/>
<dbReference type="Proteomes" id="UP000092445">
    <property type="component" value="Unassembled WGS sequence"/>
</dbReference>
<reference evidence="1" key="2">
    <citation type="submission" date="2020-05" db="UniProtKB">
        <authorList>
            <consortium name="EnsemblMetazoa"/>
        </authorList>
    </citation>
    <scope>IDENTIFICATION</scope>
    <source>
        <strain evidence="1">IAEA</strain>
    </source>
</reference>
<reference evidence="2" key="1">
    <citation type="submission" date="2014-03" db="EMBL/GenBank/DDBJ databases">
        <authorList>
            <person name="Aksoy S."/>
            <person name="Warren W."/>
            <person name="Wilson R.K."/>
        </authorList>
    </citation>
    <scope>NUCLEOTIDE SEQUENCE [LARGE SCALE GENOMIC DNA]</scope>
    <source>
        <strain evidence="2">IAEA</strain>
    </source>
</reference>
<protein>
    <submittedName>
        <fullName evidence="1">Uncharacterized protein</fullName>
    </submittedName>
</protein>
<name>A0A1B0ADH0_GLOPL</name>
<keyword evidence="2" id="KW-1185">Reference proteome</keyword>
<evidence type="ECO:0000313" key="2">
    <source>
        <dbReference type="Proteomes" id="UP000092445"/>
    </source>
</evidence>